<comment type="caution">
    <text evidence="1">The sequence shown here is derived from an EMBL/GenBank/DDBJ whole genome shotgun (WGS) entry which is preliminary data.</text>
</comment>
<keyword evidence="2" id="KW-1185">Reference proteome</keyword>
<gene>
    <name evidence="1" type="ORF">ACH5RR_013832</name>
</gene>
<dbReference type="AlphaFoldDB" id="A0ABD3A4J9"/>
<evidence type="ECO:0000313" key="1">
    <source>
        <dbReference type="EMBL" id="KAL3525460.1"/>
    </source>
</evidence>
<accession>A0ABD3A4J9</accession>
<evidence type="ECO:0000313" key="2">
    <source>
        <dbReference type="Proteomes" id="UP001630127"/>
    </source>
</evidence>
<dbReference type="Proteomes" id="UP001630127">
    <property type="component" value="Unassembled WGS sequence"/>
</dbReference>
<reference evidence="1 2" key="1">
    <citation type="submission" date="2024-11" db="EMBL/GenBank/DDBJ databases">
        <title>A near-complete genome assembly of Cinchona calisaya.</title>
        <authorList>
            <person name="Lian D.C."/>
            <person name="Zhao X.W."/>
            <person name="Wei L."/>
        </authorList>
    </citation>
    <scope>NUCLEOTIDE SEQUENCE [LARGE SCALE GENOMIC DNA]</scope>
    <source>
        <tissue evidence="1">Nenye</tissue>
    </source>
</reference>
<protein>
    <submittedName>
        <fullName evidence="1">Uncharacterized protein</fullName>
    </submittedName>
</protein>
<dbReference type="EMBL" id="JBJUIK010000006">
    <property type="protein sequence ID" value="KAL3525460.1"/>
    <property type="molecule type" value="Genomic_DNA"/>
</dbReference>
<organism evidence="1 2">
    <name type="scientific">Cinchona calisaya</name>
    <dbReference type="NCBI Taxonomy" id="153742"/>
    <lineage>
        <taxon>Eukaryota</taxon>
        <taxon>Viridiplantae</taxon>
        <taxon>Streptophyta</taxon>
        <taxon>Embryophyta</taxon>
        <taxon>Tracheophyta</taxon>
        <taxon>Spermatophyta</taxon>
        <taxon>Magnoliopsida</taxon>
        <taxon>eudicotyledons</taxon>
        <taxon>Gunneridae</taxon>
        <taxon>Pentapetalae</taxon>
        <taxon>asterids</taxon>
        <taxon>lamiids</taxon>
        <taxon>Gentianales</taxon>
        <taxon>Rubiaceae</taxon>
        <taxon>Cinchonoideae</taxon>
        <taxon>Cinchoneae</taxon>
        <taxon>Cinchona</taxon>
    </lineage>
</organism>
<name>A0ABD3A4J9_9GENT</name>
<sequence>MEGSFKIGLQHLFMLQLYVSSWTALRNAAHIATSDVYLFLFNLILDKIPKEQKASKMAPSIIAKFMGLDELLHQQQK</sequence>
<proteinExistence type="predicted"/>